<feature type="domain" description="ABC transmembrane type-1" evidence="8">
    <location>
        <begin position="73"/>
        <end position="253"/>
    </location>
</feature>
<dbReference type="Proteomes" id="UP000316298">
    <property type="component" value="Unassembled WGS sequence"/>
</dbReference>
<comment type="similarity">
    <text evidence="7">Belongs to the binding-protein-dependent transport system permease family.</text>
</comment>
<feature type="transmembrane region" description="Helical" evidence="7">
    <location>
        <begin position="188"/>
        <end position="213"/>
    </location>
</feature>
<comment type="caution">
    <text evidence="9">The sequence shown here is derived from an EMBL/GenBank/DDBJ whole genome shotgun (WGS) entry which is preliminary data.</text>
</comment>
<name>A0A542E891_9ACTN</name>
<evidence type="ECO:0000313" key="9">
    <source>
        <dbReference type="EMBL" id="TQJ11489.1"/>
    </source>
</evidence>
<proteinExistence type="inferred from homology"/>
<dbReference type="CDD" id="cd06261">
    <property type="entry name" value="TM_PBP2"/>
    <property type="match status" value="1"/>
</dbReference>
<evidence type="ECO:0000259" key="8">
    <source>
        <dbReference type="PROSITE" id="PS50928"/>
    </source>
</evidence>
<dbReference type="PANTHER" id="PTHR30151">
    <property type="entry name" value="ALKANE SULFONATE ABC TRANSPORTER-RELATED, MEMBRANE SUBUNIT"/>
    <property type="match status" value="1"/>
</dbReference>
<organism evidence="9 10">
    <name type="scientific">Kribbella jejuensis</name>
    <dbReference type="NCBI Taxonomy" id="236068"/>
    <lineage>
        <taxon>Bacteria</taxon>
        <taxon>Bacillati</taxon>
        <taxon>Actinomycetota</taxon>
        <taxon>Actinomycetes</taxon>
        <taxon>Propionibacteriales</taxon>
        <taxon>Kribbellaceae</taxon>
        <taxon>Kribbella</taxon>
    </lineage>
</organism>
<keyword evidence="2 7" id="KW-0813">Transport</keyword>
<protein>
    <submittedName>
        <fullName evidence="9">NitT/TauT family transport system permease protein</fullName>
    </submittedName>
</protein>
<keyword evidence="4 7" id="KW-0812">Transmembrane</keyword>
<dbReference type="Gene3D" id="1.10.3720.10">
    <property type="entry name" value="MetI-like"/>
    <property type="match status" value="1"/>
</dbReference>
<evidence type="ECO:0000256" key="2">
    <source>
        <dbReference type="ARBA" id="ARBA00022448"/>
    </source>
</evidence>
<evidence type="ECO:0000256" key="3">
    <source>
        <dbReference type="ARBA" id="ARBA00022475"/>
    </source>
</evidence>
<comment type="subcellular location">
    <subcellularLocation>
        <location evidence="1 7">Cell membrane</location>
        <topology evidence="1 7">Multi-pass membrane protein</topology>
    </subcellularLocation>
</comment>
<dbReference type="GO" id="GO:0005886">
    <property type="term" value="C:plasma membrane"/>
    <property type="evidence" value="ECO:0007669"/>
    <property type="project" value="UniProtKB-SubCell"/>
</dbReference>
<dbReference type="SUPFAM" id="SSF161098">
    <property type="entry name" value="MetI-like"/>
    <property type="match status" value="1"/>
</dbReference>
<evidence type="ECO:0000256" key="1">
    <source>
        <dbReference type="ARBA" id="ARBA00004651"/>
    </source>
</evidence>
<dbReference type="PROSITE" id="PS50928">
    <property type="entry name" value="ABC_TM1"/>
    <property type="match status" value="1"/>
</dbReference>
<evidence type="ECO:0000313" key="10">
    <source>
        <dbReference type="Proteomes" id="UP000316298"/>
    </source>
</evidence>
<evidence type="ECO:0000256" key="6">
    <source>
        <dbReference type="ARBA" id="ARBA00023136"/>
    </source>
</evidence>
<dbReference type="Pfam" id="PF00528">
    <property type="entry name" value="BPD_transp_1"/>
    <property type="match status" value="1"/>
</dbReference>
<gene>
    <name evidence="9" type="ORF">FB475_4406</name>
</gene>
<dbReference type="EMBL" id="VFMM01000002">
    <property type="protein sequence ID" value="TQJ11489.1"/>
    <property type="molecule type" value="Genomic_DNA"/>
</dbReference>
<keyword evidence="6 7" id="KW-0472">Membrane</keyword>
<dbReference type="PANTHER" id="PTHR30151:SF20">
    <property type="entry name" value="ABC TRANSPORTER PERMEASE PROTEIN HI_0355-RELATED"/>
    <property type="match status" value="1"/>
</dbReference>
<dbReference type="GO" id="GO:0055085">
    <property type="term" value="P:transmembrane transport"/>
    <property type="evidence" value="ECO:0007669"/>
    <property type="project" value="InterPro"/>
</dbReference>
<dbReference type="AlphaFoldDB" id="A0A542E891"/>
<evidence type="ECO:0000256" key="7">
    <source>
        <dbReference type="RuleBase" id="RU363032"/>
    </source>
</evidence>
<evidence type="ECO:0000256" key="5">
    <source>
        <dbReference type="ARBA" id="ARBA00022989"/>
    </source>
</evidence>
<dbReference type="InterPro" id="IPR000515">
    <property type="entry name" value="MetI-like"/>
</dbReference>
<dbReference type="InterPro" id="IPR035906">
    <property type="entry name" value="MetI-like_sf"/>
</dbReference>
<accession>A0A542E891</accession>
<keyword evidence="5 7" id="KW-1133">Transmembrane helix</keyword>
<keyword evidence="3" id="KW-1003">Cell membrane</keyword>
<dbReference type="RefSeq" id="WP_141858437.1">
    <property type="nucleotide sequence ID" value="NZ_BAAAKA010000030.1"/>
</dbReference>
<keyword evidence="10" id="KW-1185">Reference proteome</keyword>
<reference evidence="9 10" key="1">
    <citation type="submission" date="2019-06" db="EMBL/GenBank/DDBJ databases">
        <title>Sequencing the genomes of 1000 actinobacteria strains.</title>
        <authorList>
            <person name="Klenk H.-P."/>
        </authorList>
    </citation>
    <scope>NUCLEOTIDE SEQUENCE [LARGE SCALE GENOMIC DNA]</scope>
    <source>
        <strain evidence="9 10">DSM 17305</strain>
    </source>
</reference>
<evidence type="ECO:0000256" key="4">
    <source>
        <dbReference type="ARBA" id="ARBA00022692"/>
    </source>
</evidence>
<dbReference type="OrthoDB" id="7274389at2"/>
<feature type="transmembrane region" description="Helical" evidence="7">
    <location>
        <begin position="233"/>
        <end position="253"/>
    </location>
</feature>
<sequence length="276" mass="30033">MSPRSTRRGWTPRRRLVLGLRIGVLVLWLGGWELAARTKLIDPFFFGQPSAVWSQIVTWITQGTAQGSLGEQIFVTMEEAVIGFVIGVLAGVVAGIALGRSRLLSDVLAPYIKVMNSIPRIVLGSLFLVAFGLGLTSKVLLVIVLVFFGVFFNAFQGTREVDRNLLANARLLGASRWQVTRQVVLPSAFTWILASLHVSFGFAIIGAIVGEFLGAERGLGMLIKTAQGNFNQSGVLACMVLMAVVALLAEFLITRLERRLLRWRPAQLGDADLAAV</sequence>
<feature type="transmembrane region" description="Helical" evidence="7">
    <location>
        <begin position="80"/>
        <end position="99"/>
    </location>
</feature>